<keyword evidence="2" id="KW-1185">Reference proteome</keyword>
<comment type="caution">
    <text evidence="1">The sequence shown here is derived from an EMBL/GenBank/DDBJ whole genome shotgun (WGS) entry which is preliminary data.</text>
</comment>
<evidence type="ECO:0000313" key="2">
    <source>
        <dbReference type="Proteomes" id="UP001163046"/>
    </source>
</evidence>
<organism evidence="1 2">
    <name type="scientific">Desmophyllum pertusum</name>
    <dbReference type="NCBI Taxonomy" id="174260"/>
    <lineage>
        <taxon>Eukaryota</taxon>
        <taxon>Metazoa</taxon>
        <taxon>Cnidaria</taxon>
        <taxon>Anthozoa</taxon>
        <taxon>Hexacorallia</taxon>
        <taxon>Scleractinia</taxon>
        <taxon>Caryophylliina</taxon>
        <taxon>Caryophylliidae</taxon>
        <taxon>Desmophyllum</taxon>
    </lineage>
</organism>
<accession>A0A9W9ZRA7</accession>
<protein>
    <submittedName>
        <fullName evidence="1">Uncharacterized protein</fullName>
    </submittedName>
</protein>
<reference evidence="1" key="1">
    <citation type="submission" date="2023-01" db="EMBL/GenBank/DDBJ databases">
        <title>Genome assembly of the deep-sea coral Lophelia pertusa.</title>
        <authorList>
            <person name="Herrera S."/>
            <person name="Cordes E."/>
        </authorList>
    </citation>
    <scope>NUCLEOTIDE SEQUENCE</scope>
    <source>
        <strain evidence="1">USNM1676648</strain>
        <tissue evidence="1">Polyp</tissue>
    </source>
</reference>
<dbReference type="AlphaFoldDB" id="A0A9W9ZRA7"/>
<sequence>MNTQQNYDHEAIFQRLGINNLICEDSKQCVQGFNTRHVDNLIEVRLLAPLSCSWLRVSAS</sequence>
<evidence type="ECO:0000313" key="1">
    <source>
        <dbReference type="EMBL" id="KAJ7386431.1"/>
    </source>
</evidence>
<dbReference type="Proteomes" id="UP001163046">
    <property type="component" value="Unassembled WGS sequence"/>
</dbReference>
<name>A0A9W9ZRA7_9CNID</name>
<dbReference type="EMBL" id="MU825876">
    <property type="protein sequence ID" value="KAJ7386431.1"/>
    <property type="molecule type" value="Genomic_DNA"/>
</dbReference>
<gene>
    <name evidence="1" type="ORF">OS493_008559</name>
</gene>
<proteinExistence type="predicted"/>